<dbReference type="Gene3D" id="3.40.1350.10">
    <property type="match status" value="1"/>
</dbReference>
<evidence type="ECO:0000313" key="4">
    <source>
        <dbReference type="Proteomes" id="UP000276568"/>
    </source>
</evidence>
<keyword evidence="4" id="KW-1185">Reference proteome</keyword>
<dbReference type="RefSeq" id="WP_128521105.1">
    <property type="nucleotide sequence ID" value="NZ_JBQHVF010000010.1"/>
</dbReference>
<evidence type="ECO:0000259" key="1">
    <source>
        <dbReference type="Pfam" id="PF04471"/>
    </source>
</evidence>
<dbReference type="InterPro" id="IPR041409">
    <property type="entry name" value="RE_AspBHI_N"/>
</dbReference>
<dbReference type="InterPro" id="IPR007560">
    <property type="entry name" value="Restrct_endonuc_IV_Mrr"/>
</dbReference>
<gene>
    <name evidence="3" type="ORF">EDX97_10555</name>
</gene>
<evidence type="ECO:0000313" key="3">
    <source>
        <dbReference type="EMBL" id="RNM29417.1"/>
    </source>
</evidence>
<organism evidence="3 4">
    <name type="scientific">Absicoccus porci</name>
    <dbReference type="NCBI Taxonomy" id="2486576"/>
    <lineage>
        <taxon>Bacteria</taxon>
        <taxon>Bacillati</taxon>
        <taxon>Bacillota</taxon>
        <taxon>Erysipelotrichia</taxon>
        <taxon>Erysipelotrichales</taxon>
        <taxon>Erysipelotrichaceae</taxon>
        <taxon>Absicoccus</taxon>
    </lineage>
</organism>
<evidence type="ECO:0000259" key="2">
    <source>
        <dbReference type="Pfam" id="PF18062"/>
    </source>
</evidence>
<keyword evidence="3" id="KW-0378">Hydrolase</keyword>
<keyword evidence="3" id="KW-0540">Nuclease</keyword>
<dbReference type="GO" id="GO:0009307">
    <property type="term" value="P:DNA restriction-modification system"/>
    <property type="evidence" value="ECO:0007669"/>
    <property type="project" value="InterPro"/>
</dbReference>
<dbReference type="OrthoDB" id="3010308at2"/>
<dbReference type="Pfam" id="PF04471">
    <property type="entry name" value="Mrr_cat"/>
    <property type="match status" value="1"/>
</dbReference>
<feature type="domain" description="Restriction endonuclease type IV Mrr" evidence="1">
    <location>
        <begin position="271"/>
        <end position="390"/>
    </location>
</feature>
<name>A0A3N0HXL9_9FIRM</name>
<feature type="domain" description="Restriction endonuclease AspBHI N-terminal" evidence="2">
    <location>
        <begin position="34"/>
        <end position="231"/>
    </location>
</feature>
<dbReference type="Pfam" id="PF18062">
    <property type="entry name" value="RE_AspBHI_N"/>
    <property type="match status" value="1"/>
</dbReference>
<keyword evidence="3" id="KW-0255">Endonuclease</keyword>
<dbReference type="InterPro" id="IPR011856">
    <property type="entry name" value="tRNA_endonuc-like_dom_sf"/>
</dbReference>
<reference evidence="3 4" key="1">
    <citation type="submission" date="2018-11" db="EMBL/GenBank/DDBJ databases">
        <title>Clostridium sp. nov., a member of the family Erysipelotrichaceae isolated from pig faeces.</title>
        <authorList>
            <person name="Chang Y.-H."/>
        </authorList>
    </citation>
    <scope>NUCLEOTIDE SEQUENCE [LARGE SCALE GENOMIC DNA]</scope>
    <source>
        <strain evidence="3 4">YH-panp20</strain>
    </source>
</reference>
<comment type="caution">
    <text evidence="3">The sequence shown here is derived from an EMBL/GenBank/DDBJ whole genome shotgun (WGS) entry which is preliminary data.</text>
</comment>
<dbReference type="EMBL" id="RJQC01000004">
    <property type="protein sequence ID" value="RNM29417.1"/>
    <property type="molecule type" value="Genomic_DNA"/>
</dbReference>
<accession>A0A3N0HXL9</accession>
<protein>
    <submittedName>
        <fullName evidence="3">Restriction endonuclease</fullName>
    </submittedName>
</protein>
<sequence length="411" mass="47548">MKLNRIDGYHSVPFEELEYTDLIIDCIYQGGESKNISSEPFHKLIPKCENSGGFRKKLREDGSGKYAYIILYTTMEELEWPDYLDKETGIFRYYGDNRKPGRTLTDTKKKGNLILENVFSLLNSGESLEDMPPFLIFRKFDKGSNIGHARNVQFLGLAAPGNPKISPDKDLVSFWRTMGDNRFQNYESYFTILDTGDEPISRKWIESLIYDHKNNFRYAPKAWKKFIQQGKNGIKPLKAPRIIKIPTKYEQLQASDEGLKCLDEIRNYYKENPTGFESCAVDIIEKMDPNFLDFSITRPWRDGGRDAFGYYQISQNSKWNYPLKIDCSLEAKCYSKDNSVGVKQMSRLISRIRYRQFGIMVTTSYVDSQAYKEVVEDGHPILIVTASDIAVTLKRSLIDMHNIDEWLASLD</sequence>
<dbReference type="AlphaFoldDB" id="A0A3N0HXL9"/>
<dbReference type="Gene3D" id="2.30.280.20">
    <property type="match status" value="1"/>
</dbReference>
<dbReference type="GO" id="GO:0004519">
    <property type="term" value="F:endonuclease activity"/>
    <property type="evidence" value="ECO:0007669"/>
    <property type="project" value="UniProtKB-KW"/>
</dbReference>
<proteinExistence type="predicted"/>
<dbReference type="GO" id="GO:0003677">
    <property type="term" value="F:DNA binding"/>
    <property type="evidence" value="ECO:0007669"/>
    <property type="project" value="InterPro"/>
</dbReference>
<dbReference type="Proteomes" id="UP000276568">
    <property type="component" value="Unassembled WGS sequence"/>
</dbReference>